<accession>A0A3M0I786</accession>
<dbReference type="SUPFAM" id="SSF51679">
    <property type="entry name" value="Bacterial luciferase-like"/>
    <property type="match status" value="1"/>
</dbReference>
<dbReference type="PANTHER" id="PTHR30011">
    <property type="entry name" value="ALKANESULFONATE MONOOXYGENASE-RELATED"/>
    <property type="match status" value="1"/>
</dbReference>
<dbReference type="PANTHER" id="PTHR30011:SF16">
    <property type="entry name" value="C2H2 FINGER DOMAIN TRANSCRIPTION FACTOR (EUROFUNG)-RELATED"/>
    <property type="match status" value="1"/>
</dbReference>
<name>A0A3M0I786_9ACTN</name>
<comment type="caution">
    <text evidence="9">The sequence shown here is derived from an EMBL/GenBank/DDBJ whole genome shotgun (WGS) entry which is preliminary data.</text>
</comment>
<evidence type="ECO:0000256" key="4">
    <source>
        <dbReference type="ARBA" id="ARBA00023033"/>
    </source>
</evidence>
<evidence type="ECO:0000256" key="1">
    <source>
        <dbReference type="ARBA" id="ARBA00022630"/>
    </source>
</evidence>
<feature type="region of interest" description="Disordered" evidence="7">
    <location>
        <begin position="166"/>
        <end position="217"/>
    </location>
</feature>
<keyword evidence="1 6" id="KW-0285">Flavoprotein</keyword>
<feature type="region of interest" description="Disordered" evidence="7">
    <location>
        <begin position="467"/>
        <end position="502"/>
    </location>
</feature>
<feature type="binding site" evidence="6">
    <location>
        <position position="215"/>
    </location>
    <ligand>
        <name>FMN</name>
        <dbReference type="ChEBI" id="CHEBI:58210"/>
    </ligand>
</feature>
<dbReference type="GO" id="GO:0004497">
    <property type="term" value="F:monooxygenase activity"/>
    <property type="evidence" value="ECO:0007669"/>
    <property type="project" value="UniProtKB-KW"/>
</dbReference>
<sequence>MTGRLIHLNVNVSGTGYHQASWLDPAVDPAAFTDLAHYRRIAEAAERGTLDAILLPDIPVQQPGIRRAPTATLEPTLLLAALSRATHRIGLIPTASTTLNTPCHLARRILSLDHISGGRAGWNAVTTFQPEAARNFGLPGVAPRRERYRRAAEFIEVTRELWDGCGSGASSADRTDDGGQAAALDHRGPFASLPGPLNLPRSPQGRPVTAQAGASEEGRELAARYGEILYTSQFSLEDAQEYAHDIRTRARAHGRDPDEIRILPGLVPILGSTHAEARERFDALQNRLHPDSAPFLALANWLGFAPDELDLDTPLTEAQLEPPPDRVGPIGFYRSLAGFARRYRPSVRELLTRFLNGHRVVCGTPEQLADSIVEWWETGAADGFTLIPAVLPAHLEEFAEHVVPELRRRGVFRRSYTTDTLRGHLRLPTPSRCRPHSSDTAPPAPDPRLTADILDRIDEIVPPGHVFHLRDTGAAPPAVTEPALRRRPLPAPSDTQEGAQPT</sequence>
<dbReference type="NCBIfam" id="TIGR03860">
    <property type="entry name" value="FMN_nitrolo"/>
    <property type="match status" value="1"/>
</dbReference>
<organism evidence="9 10">
    <name type="scientific">Streptomyces shenzhenensis</name>
    <dbReference type="NCBI Taxonomy" id="943815"/>
    <lineage>
        <taxon>Bacteria</taxon>
        <taxon>Bacillati</taxon>
        <taxon>Actinomycetota</taxon>
        <taxon>Actinomycetes</taxon>
        <taxon>Kitasatosporales</taxon>
        <taxon>Streptomycetaceae</taxon>
        <taxon>Streptomyces</taxon>
    </lineage>
</organism>
<feature type="compositionally biased region" description="Polar residues" evidence="7">
    <location>
        <begin position="493"/>
        <end position="502"/>
    </location>
</feature>
<dbReference type="Proteomes" id="UP000270471">
    <property type="component" value="Unassembled WGS sequence"/>
</dbReference>
<feature type="binding site" evidence="6">
    <location>
        <position position="57"/>
    </location>
    <ligand>
        <name>FMN</name>
        <dbReference type="ChEBI" id="CHEBI:58210"/>
    </ligand>
</feature>
<evidence type="ECO:0000256" key="6">
    <source>
        <dbReference type="PIRSR" id="PIRSR000337-1"/>
    </source>
</evidence>
<dbReference type="InterPro" id="IPR051260">
    <property type="entry name" value="Diverse_substr_monoxygenases"/>
</dbReference>
<gene>
    <name evidence="9" type="ORF">CTZ28_15695</name>
</gene>
<feature type="domain" description="Luciferase-like" evidence="8">
    <location>
        <begin position="27"/>
        <end position="380"/>
    </location>
</feature>
<dbReference type="Pfam" id="PF00296">
    <property type="entry name" value="Bac_luciferase"/>
    <property type="match status" value="1"/>
</dbReference>
<dbReference type="OrthoDB" id="3265338at2"/>
<reference evidence="9 10" key="1">
    <citation type="submission" date="2017-11" db="EMBL/GenBank/DDBJ databases">
        <title>Draft genome of actinobacteria isolated from guarana (Paullinia cupana (Mart.) Ducke.</title>
        <authorList>
            <person name="Siqueira K.A."/>
            <person name="Liotti R.G."/>
            <person name="Mendes T.A.O."/>
            <person name="Soares M.A."/>
        </authorList>
    </citation>
    <scope>NUCLEOTIDE SEQUENCE [LARGE SCALE GENOMIC DNA]</scope>
    <source>
        <strain evidence="9 10">193</strain>
    </source>
</reference>
<protein>
    <submittedName>
        <fullName evidence="9">LLM class flavin-dependent oxidoreductase</fullName>
    </submittedName>
</protein>
<dbReference type="PIRSF" id="PIRSF000337">
    <property type="entry name" value="NTA_MOA"/>
    <property type="match status" value="1"/>
</dbReference>
<dbReference type="EMBL" id="PENI01000008">
    <property type="protein sequence ID" value="RMB85057.1"/>
    <property type="molecule type" value="Genomic_DNA"/>
</dbReference>
<keyword evidence="10" id="KW-1185">Reference proteome</keyword>
<feature type="binding site" evidence="6">
    <location>
        <position position="94"/>
    </location>
    <ligand>
        <name>FMN</name>
        <dbReference type="ChEBI" id="CHEBI:58210"/>
    </ligand>
</feature>
<evidence type="ECO:0000256" key="5">
    <source>
        <dbReference type="ARBA" id="ARBA00033748"/>
    </source>
</evidence>
<feature type="binding site" evidence="6">
    <location>
        <position position="148"/>
    </location>
    <ligand>
        <name>FMN</name>
        <dbReference type="ChEBI" id="CHEBI:58210"/>
    </ligand>
</feature>
<dbReference type="InterPro" id="IPR036661">
    <property type="entry name" value="Luciferase-like_sf"/>
</dbReference>
<dbReference type="InterPro" id="IPR016215">
    <property type="entry name" value="NTA_MOA"/>
</dbReference>
<feature type="region of interest" description="Disordered" evidence="7">
    <location>
        <begin position="423"/>
        <end position="448"/>
    </location>
</feature>
<dbReference type="InterPro" id="IPR011251">
    <property type="entry name" value="Luciferase-like_dom"/>
</dbReference>
<evidence type="ECO:0000256" key="7">
    <source>
        <dbReference type="SAM" id="MobiDB-lite"/>
    </source>
</evidence>
<keyword evidence="4" id="KW-0503">Monooxygenase</keyword>
<dbReference type="RefSeq" id="WP_121890031.1">
    <property type="nucleotide sequence ID" value="NZ_PENI01000008.1"/>
</dbReference>
<comment type="similarity">
    <text evidence="5">Belongs to the NtaA/SnaA/DszA monooxygenase family.</text>
</comment>
<dbReference type="GO" id="GO:0016705">
    <property type="term" value="F:oxidoreductase activity, acting on paired donors, with incorporation or reduction of molecular oxygen"/>
    <property type="evidence" value="ECO:0007669"/>
    <property type="project" value="InterPro"/>
</dbReference>
<keyword evidence="2 6" id="KW-0288">FMN</keyword>
<evidence type="ECO:0000256" key="3">
    <source>
        <dbReference type="ARBA" id="ARBA00023002"/>
    </source>
</evidence>
<proteinExistence type="inferred from homology"/>
<dbReference type="AlphaFoldDB" id="A0A3M0I786"/>
<evidence type="ECO:0000259" key="8">
    <source>
        <dbReference type="Pfam" id="PF00296"/>
    </source>
</evidence>
<dbReference type="Gene3D" id="3.20.20.30">
    <property type="entry name" value="Luciferase-like domain"/>
    <property type="match status" value="1"/>
</dbReference>
<evidence type="ECO:0000313" key="9">
    <source>
        <dbReference type="EMBL" id="RMB85057.1"/>
    </source>
</evidence>
<evidence type="ECO:0000313" key="10">
    <source>
        <dbReference type="Proteomes" id="UP000270471"/>
    </source>
</evidence>
<evidence type="ECO:0000256" key="2">
    <source>
        <dbReference type="ARBA" id="ARBA00022643"/>
    </source>
</evidence>
<keyword evidence="3" id="KW-0560">Oxidoreductase</keyword>
<dbReference type="CDD" id="cd01095">
    <property type="entry name" value="Nitrilotriacetate_monoxgenase"/>
    <property type="match status" value="1"/>
</dbReference>